<keyword evidence="3 8" id="KW-0812">Transmembrane</keyword>
<feature type="transmembrane region" description="Helical" evidence="8">
    <location>
        <begin position="63"/>
        <end position="83"/>
    </location>
</feature>
<keyword evidence="6" id="KW-0051">Antiviral defense</keyword>
<evidence type="ECO:0000256" key="7">
    <source>
        <dbReference type="ARBA" id="ARBA00023136"/>
    </source>
</evidence>
<name>A0AB39TNF2_9ACTN</name>
<evidence type="ECO:0000256" key="5">
    <source>
        <dbReference type="ARBA" id="ARBA00022989"/>
    </source>
</evidence>
<proteinExistence type="predicted"/>
<evidence type="ECO:0000256" key="8">
    <source>
        <dbReference type="SAM" id="Phobius"/>
    </source>
</evidence>
<organism evidence="10">
    <name type="scientific">Streptomyces sp. Y1</name>
    <dbReference type="NCBI Taxonomy" id="3238634"/>
    <lineage>
        <taxon>Bacteria</taxon>
        <taxon>Bacillati</taxon>
        <taxon>Actinomycetota</taxon>
        <taxon>Actinomycetes</taxon>
        <taxon>Kitasatosporales</taxon>
        <taxon>Streptomycetaceae</taxon>
        <taxon>Streptomyces</taxon>
    </lineage>
</organism>
<evidence type="ECO:0000313" key="10">
    <source>
        <dbReference type="EMBL" id="XDQ80639.1"/>
    </source>
</evidence>
<dbReference type="GO" id="GO:0005886">
    <property type="term" value="C:plasma membrane"/>
    <property type="evidence" value="ECO:0007669"/>
    <property type="project" value="UniProtKB-SubCell"/>
</dbReference>
<keyword evidence="5 8" id="KW-1133">Transmembrane helix</keyword>
<evidence type="ECO:0000259" key="9">
    <source>
        <dbReference type="Pfam" id="PF18967"/>
    </source>
</evidence>
<dbReference type="InterPro" id="IPR043760">
    <property type="entry name" value="PycTM_dom"/>
</dbReference>
<keyword evidence="4" id="KW-0547">Nucleotide-binding</keyword>
<keyword evidence="2" id="KW-1003">Cell membrane</keyword>
<dbReference type="EMBL" id="CP163445">
    <property type="protein sequence ID" value="XDQ80639.1"/>
    <property type="molecule type" value="Genomic_DNA"/>
</dbReference>
<dbReference type="GO" id="GO:0051607">
    <property type="term" value="P:defense response to virus"/>
    <property type="evidence" value="ECO:0007669"/>
    <property type="project" value="UniProtKB-KW"/>
</dbReference>
<keyword evidence="7 8" id="KW-0472">Membrane</keyword>
<feature type="transmembrane region" description="Helical" evidence="8">
    <location>
        <begin position="145"/>
        <end position="162"/>
    </location>
</feature>
<protein>
    <submittedName>
        <fullName evidence="10">Pycsar system effector family protein</fullName>
    </submittedName>
</protein>
<evidence type="ECO:0000256" key="6">
    <source>
        <dbReference type="ARBA" id="ARBA00023118"/>
    </source>
</evidence>
<accession>A0AB39TNF2</accession>
<gene>
    <name evidence="10" type="ORF">AB2U05_20280</name>
</gene>
<dbReference type="AlphaFoldDB" id="A0AB39TNF2"/>
<evidence type="ECO:0000256" key="3">
    <source>
        <dbReference type="ARBA" id="ARBA00022692"/>
    </source>
</evidence>
<evidence type="ECO:0000256" key="1">
    <source>
        <dbReference type="ARBA" id="ARBA00004236"/>
    </source>
</evidence>
<evidence type="ECO:0000256" key="4">
    <source>
        <dbReference type="ARBA" id="ARBA00022741"/>
    </source>
</evidence>
<sequence>MSNEEAVKTAWQIHGALTEVTGRVDSKASFALTIESAALGAIVALSGTGTTLGRTSGGLPATAFWLGVAVLALAAVAAVSVVVPRGEGKRPSDPPNYVYYGQLRHWTPDRLADELRDTDLLPVLSRQLVEMSRIIWVKDRRVRQSLLLAVVGCGLVALAGLLG</sequence>
<evidence type="ECO:0000256" key="2">
    <source>
        <dbReference type="ARBA" id="ARBA00022475"/>
    </source>
</evidence>
<feature type="domain" description="Pycsar effector protein" evidence="9">
    <location>
        <begin position="10"/>
        <end position="159"/>
    </location>
</feature>
<dbReference type="Pfam" id="PF18967">
    <property type="entry name" value="PycTM"/>
    <property type="match status" value="1"/>
</dbReference>
<reference evidence="10" key="1">
    <citation type="submission" date="2024-07" db="EMBL/GenBank/DDBJ databases">
        <authorList>
            <person name="Yu S.T."/>
        </authorList>
    </citation>
    <scope>NUCLEOTIDE SEQUENCE</scope>
    <source>
        <strain evidence="10">Y1</strain>
    </source>
</reference>
<dbReference type="GO" id="GO:0000166">
    <property type="term" value="F:nucleotide binding"/>
    <property type="evidence" value="ECO:0007669"/>
    <property type="project" value="UniProtKB-KW"/>
</dbReference>
<dbReference type="RefSeq" id="WP_052707200.1">
    <property type="nucleotide sequence ID" value="NZ_CP163445.1"/>
</dbReference>
<comment type="subcellular location">
    <subcellularLocation>
        <location evidence="1">Cell membrane</location>
    </subcellularLocation>
</comment>